<name>A0ABR9BGU0_9RHOO</name>
<reference evidence="6" key="1">
    <citation type="submission" date="2023-07" db="EMBL/GenBank/DDBJ databases">
        <title>Thauera sp. CAU 1555 isolated from sand of Yaerae Beach.</title>
        <authorList>
            <person name="Kim W."/>
        </authorList>
    </citation>
    <scope>NUCLEOTIDE SEQUENCE [LARGE SCALE GENOMIC DNA]</scope>
    <source>
        <strain evidence="6">CAU 1555</strain>
    </source>
</reference>
<dbReference type="RefSeq" id="WP_187719537.1">
    <property type="nucleotide sequence ID" value="NZ_JACTAH010000003.1"/>
</dbReference>
<comment type="caution">
    <text evidence="5">The sequence shown here is derived from an EMBL/GenBank/DDBJ whole genome shotgun (WGS) entry which is preliminary data.</text>
</comment>
<keyword evidence="6" id="KW-1185">Reference proteome</keyword>
<dbReference type="InterPro" id="IPR003439">
    <property type="entry name" value="ABC_transporter-like_ATP-bd"/>
</dbReference>
<dbReference type="Gene3D" id="3.40.50.300">
    <property type="entry name" value="P-loop containing nucleotide triphosphate hydrolases"/>
    <property type="match status" value="1"/>
</dbReference>
<dbReference type="Pfam" id="PF00005">
    <property type="entry name" value="ABC_tran"/>
    <property type="match status" value="1"/>
</dbReference>
<keyword evidence="3 5" id="KW-0067">ATP-binding</keyword>
<dbReference type="CDD" id="cd00267">
    <property type="entry name" value="ABC_ATPase"/>
    <property type="match status" value="1"/>
</dbReference>
<sequence>MPELRLERFATRHVGPLDLRIGAGECVCLQGASGSGKSLLLRALADLDPHTGEAWLDGVACSAMPAPQWRRKVVLVAAESQWWHARVGAHFPPGFERAQLAALDLPGEALDWEVARCSTGERQRLALLRALALQPAALLLDEPTGNLDAESSARVEALVADYRRDHAAAVLWVSHDARQAARVASRSLMLREGRLEAAATAAEVEA</sequence>
<keyword evidence="1" id="KW-0472">Membrane</keyword>
<dbReference type="PANTHER" id="PTHR43119">
    <property type="entry name" value="ABC TRANSPORT PROTEIN ATP-BINDING COMPONENT-RELATED"/>
    <property type="match status" value="1"/>
</dbReference>
<dbReference type="SUPFAM" id="SSF52540">
    <property type="entry name" value="P-loop containing nucleoside triphosphate hydrolases"/>
    <property type="match status" value="1"/>
</dbReference>
<feature type="domain" description="ABC transporter" evidence="4">
    <location>
        <begin position="4"/>
        <end position="206"/>
    </location>
</feature>
<evidence type="ECO:0000256" key="1">
    <source>
        <dbReference type="ARBA" id="ARBA00022475"/>
    </source>
</evidence>
<evidence type="ECO:0000313" key="5">
    <source>
        <dbReference type="EMBL" id="MBD8504710.1"/>
    </source>
</evidence>
<accession>A0ABR9BGU0</accession>
<dbReference type="InterPro" id="IPR003593">
    <property type="entry name" value="AAA+_ATPase"/>
</dbReference>
<dbReference type="InterPro" id="IPR027417">
    <property type="entry name" value="P-loop_NTPase"/>
</dbReference>
<gene>
    <name evidence="5" type="ORF">IFO67_17595</name>
</gene>
<dbReference type="GO" id="GO:0005524">
    <property type="term" value="F:ATP binding"/>
    <property type="evidence" value="ECO:0007669"/>
    <property type="project" value="UniProtKB-KW"/>
</dbReference>
<protein>
    <submittedName>
        <fullName evidence="5">ATP-binding cassette domain-containing protein</fullName>
    </submittedName>
</protein>
<evidence type="ECO:0000259" key="4">
    <source>
        <dbReference type="PROSITE" id="PS50893"/>
    </source>
</evidence>
<dbReference type="SMART" id="SM00382">
    <property type="entry name" value="AAA"/>
    <property type="match status" value="1"/>
</dbReference>
<organism evidence="5 6">
    <name type="scientific">Thauera sedimentorum</name>
    <dbReference type="NCBI Taxonomy" id="2767595"/>
    <lineage>
        <taxon>Bacteria</taxon>
        <taxon>Pseudomonadati</taxon>
        <taxon>Pseudomonadota</taxon>
        <taxon>Betaproteobacteria</taxon>
        <taxon>Rhodocyclales</taxon>
        <taxon>Zoogloeaceae</taxon>
        <taxon>Thauera</taxon>
    </lineage>
</organism>
<keyword evidence="1" id="KW-1003">Cell membrane</keyword>
<evidence type="ECO:0000313" key="6">
    <source>
        <dbReference type="Proteomes" id="UP000603602"/>
    </source>
</evidence>
<dbReference type="PANTHER" id="PTHR43119:SF1">
    <property type="entry name" value="ABC TRANSPORTER DOMAIN-CONTAINING PROTEIN"/>
    <property type="match status" value="1"/>
</dbReference>
<evidence type="ECO:0000256" key="2">
    <source>
        <dbReference type="ARBA" id="ARBA00022741"/>
    </source>
</evidence>
<dbReference type="Proteomes" id="UP000603602">
    <property type="component" value="Unassembled WGS sequence"/>
</dbReference>
<proteinExistence type="predicted"/>
<evidence type="ECO:0000256" key="3">
    <source>
        <dbReference type="ARBA" id="ARBA00022840"/>
    </source>
</evidence>
<keyword evidence="2" id="KW-0547">Nucleotide-binding</keyword>
<dbReference type="EMBL" id="JACYTO010000003">
    <property type="protein sequence ID" value="MBD8504710.1"/>
    <property type="molecule type" value="Genomic_DNA"/>
</dbReference>
<dbReference type="PROSITE" id="PS50893">
    <property type="entry name" value="ABC_TRANSPORTER_2"/>
    <property type="match status" value="1"/>
</dbReference>